<evidence type="ECO:0000313" key="4">
    <source>
        <dbReference type="Proteomes" id="UP000245768"/>
    </source>
</evidence>
<protein>
    <submittedName>
        <fullName evidence="3">Uncharacterized protein</fullName>
    </submittedName>
</protein>
<dbReference type="PANTHER" id="PTHR36587">
    <property type="entry name" value="EXPRESSION SITE-ASSOCIATED GENE 3 (ESAG3)-LIKE PROTEIN"/>
    <property type="match status" value="1"/>
</dbReference>
<feature type="region of interest" description="Disordered" evidence="1">
    <location>
        <begin position="16"/>
        <end position="36"/>
    </location>
</feature>
<sequence>MLGMKSSSYYIPLSNGNGHARGDGNESWTPGKTPHRKTRRKALFPLALASLLIASALLFLFSFFGNGPSPQQSTCERKVHLLLPATQASPRFCRTLASAILHGYDVSVINWGGSTHHSAKIFGTLDYLEKHTSVAGLSRNSSDPSEMDDSEEKKAKMMARRECQDIVVEVDAYDVLVQRPASYLIKTFEEQANNGHGGAPIVFSAEKGCHPPDEDWCNQVPDSPIPQHIYGPDTDRRPDRLELNRARWLNSGFVVGYAPDMLRLYRAAADEATRREGTFTADQSIFGPLFASNEYNVTLDYTSKMAALSFFFGDEMFFRPTYLTPRRPRLPRFPSSGEEADHQAWEVARAKVVDEHERRRSELMDQLGADAPEMRLLSPSFSDAVEEAQRLAASGQPRRDRLFGDEEVPSAWHKHNIVHDTFAAFVHYNVPWKEHFDGDWQRTWWGGIAGKDIVEDVRDHVEATGRLRRADLMVPRPAARPAEGAIDGTTAEGSEQGEPGEETPGSLAFTDLCEPGWHTI</sequence>
<keyword evidence="2" id="KW-1133">Transmembrane helix</keyword>
<keyword evidence="4" id="KW-1185">Reference proteome</keyword>
<dbReference type="AlphaFoldDB" id="A0A316YHG7"/>
<keyword evidence="2" id="KW-0472">Membrane</keyword>
<feature type="region of interest" description="Disordered" evidence="1">
    <location>
        <begin position="475"/>
        <end position="510"/>
    </location>
</feature>
<feature type="transmembrane region" description="Helical" evidence="2">
    <location>
        <begin position="42"/>
        <end position="64"/>
    </location>
</feature>
<evidence type="ECO:0000256" key="2">
    <source>
        <dbReference type="SAM" id="Phobius"/>
    </source>
</evidence>
<dbReference type="Proteomes" id="UP000245768">
    <property type="component" value="Unassembled WGS sequence"/>
</dbReference>
<name>A0A316YHG7_9BASI</name>
<evidence type="ECO:0000313" key="3">
    <source>
        <dbReference type="EMBL" id="PWN88591.1"/>
    </source>
</evidence>
<dbReference type="PANTHER" id="PTHR36587:SF2">
    <property type="entry name" value="EXPRESSION SITE-ASSOCIATED GENE 3 (ESAG3)-LIKE PROTEIN"/>
    <property type="match status" value="1"/>
</dbReference>
<dbReference type="EMBL" id="KZ819638">
    <property type="protein sequence ID" value="PWN88591.1"/>
    <property type="molecule type" value="Genomic_DNA"/>
</dbReference>
<dbReference type="GeneID" id="37044383"/>
<dbReference type="CDD" id="cd22997">
    <property type="entry name" value="GT_LH"/>
    <property type="match status" value="1"/>
</dbReference>
<accession>A0A316YHG7</accession>
<organism evidence="3 4">
    <name type="scientific">Acaromyces ingoldii</name>
    <dbReference type="NCBI Taxonomy" id="215250"/>
    <lineage>
        <taxon>Eukaryota</taxon>
        <taxon>Fungi</taxon>
        <taxon>Dikarya</taxon>
        <taxon>Basidiomycota</taxon>
        <taxon>Ustilaginomycotina</taxon>
        <taxon>Exobasidiomycetes</taxon>
        <taxon>Exobasidiales</taxon>
        <taxon>Cryptobasidiaceae</taxon>
        <taxon>Acaromyces</taxon>
    </lineage>
</organism>
<evidence type="ECO:0000256" key="1">
    <source>
        <dbReference type="SAM" id="MobiDB-lite"/>
    </source>
</evidence>
<dbReference type="InParanoid" id="A0A316YHG7"/>
<gene>
    <name evidence="3" type="ORF">FA10DRAFT_268772</name>
</gene>
<keyword evidence="2" id="KW-0812">Transmembrane</keyword>
<dbReference type="RefSeq" id="XP_025375789.1">
    <property type="nucleotide sequence ID" value="XM_025522467.1"/>
</dbReference>
<reference evidence="3 4" key="1">
    <citation type="journal article" date="2018" name="Mol. Biol. Evol.">
        <title>Broad Genomic Sampling Reveals a Smut Pathogenic Ancestry of the Fungal Clade Ustilaginomycotina.</title>
        <authorList>
            <person name="Kijpornyongpan T."/>
            <person name="Mondo S.J."/>
            <person name="Barry K."/>
            <person name="Sandor L."/>
            <person name="Lee J."/>
            <person name="Lipzen A."/>
            <person name="Pangilinan J."/>
            <person name="LaButti K."/>
            <person name="Hainaut M."/>
            <person name="Henrissat B."/>
            <person name="Grigoriev I.V."/>
            <person name="Spatafora J.W."/>
            <person name="Aime M.C."/>
        </authorList>
    </citation>
    <scope>NUCLEOTIDE SEQUENCE [LARGE SCALE GENOMIC DNA]</scope>
    <source>
        <strain evidence="3 4">MCA 4198</strain>
    </source>
</reference>
<dbReference type="OrthoDB" id="2562172at2759"/>
<proteinExistence type="predicted"/>